<dbReference type="NCBIfam" id="TIGR02127">
    <property type="entry name" value="pyrF_sub2"/>
    <property type="match status" value="1"/>
</dbReference>
<dbReference type="Gene3D" id="3.20.20.70">
    <property type="entry name" value="Aldolase class I"/>
    <property type="match status" value="1"/>
</dbReference>
<evidence type="ECO:0000256" key="6">
    <source>
        <dbReference type="ARBA" id="ARBA00049157"/>
    </source>
</evidence>
<comment type="caution">
    <text evidence="9">The sequence shown here is derived from an EMBL/GenBank/DDBJ whole genome shotgun (WGS) entry which is preliminary data.</text>
</comment>
<dbReference type="InterPro" id="IPR001754">
    <property type="entry name" value="OMPdeCOase_dom"/>
</dbReference>
<dbReference type="GO" id="GO:0004590">
    <property type="term" value="F:orotidine-5'-phosphate decarboxylase activity"/>
    <property type="evidence" value="ECO:0007669"/>
    <property type="project" value="UniProtKB-EC"/>
</dbReference>
<evidence type="ECO:0000313" key="9">
    <source>
        <dbReference type="EMBL" id="MFC5501676.1"/>
    </source>
</evidence>
<dbReference type="Pfam" id="PF00215">
    <property type="entry name" value="OMPdecase"/>
    <property type="match status" value="1"/>
</dbReference>
<keyword evidence="3" id="KW-0210">Decarboxylase</keyword>
<evidence type="ECO:0000259" key="8">
    <source>
        <dbReference type="SMART" id="SM00934"/>
    </source>
</evidence>
<evidence type="ECO:0000256" key="4">
    <source>
        <dbReference type="ARBA" id="ARBA00022975"/>
    </source>
</evidence>
<dbReference type="PANTHER" id="PTHR43375:SF1">
    <property type="entry name" value="OROTIDINE 5'-PHOSPHATE DECARBOXYLASE"/>
    <property type="match status" value="1"/>
</dbReference>
<name>A0ABW0NM83_9MICO</name>
<dbReference type="InterPro" id="IPR011060">
    <property type="entry name" value="RibuloseP-bd_barrel"/>
</dbReference>
<accession>A0ABW0NM83</accession>
<evidence type="ECO:0000256" key="2">
    <source>
        <dbReference type="ARBA" id="ARBA00008847"/>
    </source>
</evidence>
<feature type="domain" description="Orotidine 5'-phosphate decarboxylase" evidence="8">
    <location>
        <begin position="22"/>
        <end position="272"/>
    </location>
</feature>
<evidence type="ECO:0000313" key="10">
    <source>
        <dbReference type="Proteomes" id="UP001596039"/>
    </source>
</evidence>
<evidence type="ECO:0000256" key="1">
    <source>
        <dbReference type="ARBA" id="ARBA00004861"/>
    </source>
</evidence>
<protein>
    <recommendedName>
        <fullName evidence="7">Orotidine-5'-phosphate decarboxylase</fullName>
        <ecNumber evidence="7">4.1.1.23</ecNumber>
    </recommendedName>
</protein>
<dbReference type="InterPro" id="IPR011995">
    <property type="entry name" value="OMPdecase_type-2"/>
</dbReference>
<comment type="catalytic activity">
    <reaction evidence="6">
        <text>orotidine 5'-phosphate + H(+) = UMP + CO2</text>
        <dbReference type="Rhea" id="RHEA:11596"/>
        <dbReference type="ChEBI" id="CHEBI:15378"/>
        <dbReference type="ChEBI" id="CHEBI:16526"/>
        <dbReference type="ChEBI" id="CHEBI:57538"/>
        <dbReference type="ChEBI" id="CHEBI:57865"/>
        <dbReference type="EC" id="4.1.1.23"/>
    </reaction>
</comment>
<dbReference type="EC" id="4.1.1.23" evidence="7"/>
<keyword evidence="10" id="KW-1185">Reference proteome</keyword>
<evidence type="ECO:0000256" key="5">
    <source>
        <dbReference type="ARBA" id="ARBA00023239"/>
    </source>
</evidence>
<dbReference type="PANTHER" id="PTHR43375">
    <property type="entry name" value="OROTIDINE 5'-PHOSPHATE DECARBOXYLASE"/>
    <property type="match status" value="1"/>
</dbReference>
<dbReference type="RefSeq" id="WP_386739257.1">
    <property type="nucleotide sequence ID" value="NZ_JBHSMG010000001.1"/>
</dbReference>
<dbReference type="SMART" id="SM00934">
    <property type="entry name" value="OMPdecase"/>
    <property type="match status" value="1"/>
</dbReference>
<keyword evidence="5 9" id="KW-0456">Lyase</keyword>
<dbReference type="EMBL" id="JBHSMG010000001">
    <property type="protein sequence ID" value="MFC5501676.1"/>
    <property type="molecule type" value="Genomic_DNA"/>
</dbReference>
<sequence length="284" mass="28677">MRHDPRPGFGDRLSAVFTAWGQLCVGIDPHAALLEAWGLPDSAAGAREFGLRVVEASVDRAGIVKPQIAFYERHGAAGYAALEEVLAAARAAGLLVIADVKRGDLGTSVDAYADAWLMPGSPLEADAMTVVAYQGLGSLDGVIDRAERFGKGLFVLAATSNPEAKLTQTARRADGLSVAAGVVADVAARNAGLSTAALGSVGVVVGATIALSEFGIGTEALSGMPVLAPGFGHQGARIAQLPELFGSEAQNVLVSASRSILSAGPAGLAGAIDAHVAEVAACRA</sequence>
<proteinExistence type="inferred from homology"/>
<dbReference type="SUPFAM" id="SSF51366">
    <property type="entry name" value="Ribulose-phoshate binding barrel"/>
    <property type="match status" value="1"/>
</dbReference>
<dbReference type="Proteomes" id="UP001596039">
    <property type="component" value="Unassembled WGS sequence"/>
</dbReference>
<comment type="similarity">
    <text evidence="2">Belongs to the OMP decarboxylase family. Type 2 subfamily.</text>
</comment>
<organism evidence="9 10">
    <name type="scientific">Lysinimonas soli</name>
    <dbReference type="NCBI Taxonomy" id="1074233"/>
    <lineage>
        <taxon>Bacteria</taxon>
        <taxon>Bacillati</taxon>
        <taxon>Actinomycetota</taxon>
        <taxon>Actinomycetes</taxon>
        <taxon>Micrococcales</taxon>
        <taxon>Microbacteriaceae</taxon>
        <taxon>Lysinimonas</taxon>
    </lineage>
</organism>
<evidence type="ECO:0000256" key="7">
    <source>
        <dbReference type="NCBIfam" id="TIGR02127"/>
    </source>
</evidence>
<keyword evidence="4" id="KW-0665">Pyrimidine biosynthesis</keyword>
<gene>
    <name evidence="9" type="primary">pyrF</name>
    <name evidence="9" type="ORF">ACFPJ4_05395</name>
</gene>
<comment type="pathway">
    <text evidence="1">Pyrimidine metabolism; UMP biosynthesis via de novo pathway; UMP from orotate: step 2/2.</text>
</comment>
<reference evidence="10" key="1">
    <citation type="journal article" date="2019" name="Int. J. Syst. Evol. Microbiol.">
        <title>The Global Catalogue of Microorganisms (GCM) 10K type strain sequencing project: providing services to taxonomists for standard genome sequencing and annotation.</title>
        <authorList>
            <consortium name="The Broad Institute Genomics Platform"/>
            <consortium name="The Broad Institute Genome Sequencing Center for Infectious Disease"/>
            <person name="Wu L."/>
            <person name="Ma J."/>
        </authorList>
    </citation>
    <scope>NUCLEOTIDE SEQUENCE [LARGE SCALE GENOMIC DNA]</scope>
    <source>
        <strain evidence="10">CGMCC 4.6997</strain>
    </source>
</reference>
<evidence type="ECO:0000256" key="3">
    <source>
        <dbReference type="ARBA" id="ARBA00022793"/>
    </source>
</evidence>
<dbReference type="InterPro" id="IPR013785">
    <property type="entry name" value="Aldolase_TIM"/>
</dbReference>